<dbReference type="EMBL" id="JAHYIQ010000002">
    <property type="protein sequence ID" value="KAK1134857.1"/>
    <property type="molecule type" value="Genomic_DNA"/>
</dbReference>
<evidence type="ECO:0000313" key="2">
    <source>
        <dbReference type="EMBL" id="KAK1134857.1"/>
    </source>
</evidence>
<accession>A0AA40GBR2</accession>
<protein>
    <submittedName>
        <fullName evidence="2">Uncharacterized protein</fullName>
    </submittedName>
</protein>
<sequence length="196" mass="20256">MRDERTINQSRKQTCVAILGFVSEFSRFSQDTPLYPRLDTEQKGEASNMLSGATSEEHKLLALPEDTCSSSASTSAKIECLTKRHTPFVAASTVSLSSSTTAIGSAATGGGGGASSGASGGGGGGSGGGGGGAAGNGTSGGDFLRRSHPLSEHTALHPAYRLNYMDHLYHQLQASTHSPNASLHGNYLGLYMFRDN</sequence>
<dbReference type="Proteomes" id="UP001177670">
    <property type="component" value="Unassembled WGS sequence"/>
</dbReference>
<feature type="region of interest" description="Disordered" evidence="1">
    <location>
        <begin position="106"/>
        <end position="146"/>
    </location>
</feature>
<feature type="compositionally biased region" description="Gly residues" evidence="1">
    <location>
        <begin position="107"/>
        <end position="140"/>
    </location>
</feature>
<name>A0AA40GBR2_9HYME</name>
<proteinExistence type="predicted"/>
<evidence type="ECO:0000256" key="1">
    <source>
        <dbReference type="SAM" id="MobiDB-lite"/>
    </source>
</evidence>
<evidence type="ECO:0000313" key="3">
    <source>
        <dbReference type="Proteomes" id="UP001177670"/>
    </source>
</evidence>
<organism evidence="2 3">
    <name type="scientific">Melipona bicolor</name>
    <dbReference type="NCBI Taxonomy" id="60889"/>
    <lineage>
        <taxon>Eukaryota</taxon>
        <taxon>Metazoa</taxon>
        <taxon>Ecdysozoa</taxon>
        <taxon>Arthropoda</taxon>
        <taxon>Hexapoda</taxon>
        <taxon>Insecta</taxon>
        <taxon>Pterygota</taxon>
        <taxon>Neoptera</taxon>
        <taxon>Endopterygota</taxon>
        <taxon>Hymenoptera</taxon>
        <taxon>Apocrita</taxon>
        <taxon>Aculeata</taxon>
        <taxon>Apoidea</taxon>
        <taxon>Anthophila</taxon>
        <taxon>Apidae</taxon>
        <taxon>Melipona</taxon>
    </lineage>
</organism>
<dbReference type="AlphaFoldDB" id="A0AA40GBR2"/>
<gene>
    <name evidence="2" type="ORF">K0M31_007625</name>
</gene>
<comment type="caution">
    <text evidence="2">The sequence shown here is derived from an EMBL/GenBank/DDBJ whole genome shotgun (WGS) entry which is preliminary data.</text>
</comment>
<keyword evidence="3" id="KW-1185">Reference proteome</keyword>
<reference evidence="2" key="1">
    <citation type="submission" date="2021-10" db="EMBL/GenBank/DDBJ databases">
        <title>Melipona bicolor Genome sequencing and assembly.</title>
        <authorList>
            <person name="Araujo N.S."/>
            <person name="Arias M.C."/>
        </authorList>
    </citation>
    <scope>NUCLEOTIDE SEQUENCE</scope>
    <source>
        <strain evidence="2">USP_2M_L1-L4_2017</strain>
        <tissue evidence="2">Whole body</tissue>
    </source>
</reference>